<comment type="caution">
    <text evidence="2">The sequence shown here is derived from an EMBL/GenBank/DDBJ whole genome shotgun (WGS) entry which is preliminary data.</text>
</comment>
<name>A0A7C9V0N9_9PROT</name>
<evidence type="ECO:0000313" key="3">
    <source>
        <dbReference type="Proteomes" id="UP000480684"/>
    </source>
</evidence>
<proteinExistence type="predicted"/>
<evidence type="ECO:0000256" key="1">
    <source>
        <dbReference type="SAM" id="MobiDB-lite"/>
    </source>
</evidence>
<dbReference type="EMBL" id="JAAIYP010000039">
    <property type="protein sequence ID" value="NFV81294.1"/>
    <property type="molecule type" value="Genomic_DNA"/>
</dbReference>
<organism evidence="2 3">
    <name type="scientific">Magnetospirillum aberrantis SpK</name>
    <dbReference type="NCBI Taxonomy" id="908842"/>
    <lineage>
        <taxon>Bacteria</taxon>
        <taxon>Pseudomonadati</taxon>
        <taxon>Pseudomonadota</taxon>
        <taxon>Alphaproteobacteria</taxon>
        <taxon>Rhodospirillales</taxon>
        <taxon>Rhodospirillaceae</taxon>
        <taxon>Magnetospirillum</taxon>
    </lineage>
</organism>
<dbReference type="AlphaFoldDB" id="A0A7C9V0N9"/>
<reference evidence="2 3" key="1">
    <citation type="submission" date="2020-02" db="EMBL/GenBank/DDBJ databases">
        <authorList>
            <person name="Dziuba M."/>
            <person name="Kuznetsov B."/>
            <person name="Mardanov A."/>
            <person name="Ravin N."/>
            <person name="Grouzdev D."/>
        </authorList>
    </citation>
    <scope>NUCLEOTIDE SEQUENCE [LARGE SCALE GENOMIC DNA]</scope>
    <source>
        <strain evidence="2 3">SpK</strain>
    </source>
</reference>
<protein>
    <submittedName>
        <fullName evidence="2">Uncharacterized protein</fullName>
    </submittedName>
</protein>
<evidence type="ECO:0000313" key="2">
    <source>
        <dbReference type="EMBL" id="NFV81294.1"/>
    </source>
</evidence>
<dbReference type="RefSeq" id="WP_163681144.1">
    <property type="nucleotide sequence ID" value="NZ_JAAIYP010000039.1"/>
</dbReference>
<accession>A0A7C9V0N9</accession>
<gene>
    <name evidence="2" type="ORF">G4223_14340</name>
</gene>
<dbReference type="Proteomes" id="UP000480684">
    <property type="component" value="Unassembled WGS sequence"/>
</dbReference>
<feature type="region of interest" description="Disordered" evidence="1">
    <location>
        <begin position="329"/>
        <end position="353"/>
    </location>
</feature>
<keyword evidence="3" id="KW-1185">Reference proteome</keyword>
<sequence length="386" mass="41461">MPYPDGNSEYLSVLSAASGLAKSLFGDPELAAKHKLQQAQEGYYSAAAGKAQSEAQLNQDVARRRSMADGLFGDPNLFADAGKRQRAVTAWAQAYPEQAHRAGEMMRAGYAAGDPNNIDLTVMSNMIAGAGGQWGHTPLGFARADATQRRGQDMDSADRRYDAGLDYKAAMAGHSLTDDRERWKFANADAKIGQNETVLFSPERQKALGVANVFSGQASVAPGENIYPADPQIAKRPVIQGQPPAAGRAGGPIDVSPSDMRGMDALIGHLVPDGYEMENADRNAVLARAGELYQQSRDAGTAAEQAWREVMGPNPHTEGRWNPFWTNTVRPDPSLKRGSNLPAPEARAGGAQRDQIIREAEAALQRGADPAKVRERLRQLGVDIDG</sequence>